<dbReference type="STRING" id="1499966.U14_04028"/>
<accession>A0A0S6W3X9</accession>
<reference evidence="1" key="1">
    <citation type="journal article" date="2015" name="PeerJ">
        <title>First genomic representation of candidate bacterial phylum KSB3 points to enhanced environmental sensing as a trigger of wastewater bulking.</title>
        <authorList>
            <person name="Sekiguchi Y."/>
            <person name="Ohashi A."/>
            <person name="Parks D.H."/>
            <person name="Yamauchi T."/>
            <person name="Tyson G.W."/>
            <person name="Hugenholtz P."/>
        </authorList>
    </citation>
    <scope>NUCLEOTIDE SEQUENCE [LARGE SCALE GENOMIC DNA]</scope>
</reference>
<evidence type="ECO:0000313" key="1">
    <source>
        <dbReference type="EMBL" id="GAK52771.1"/>
    </source>
</evidence>
<dbReference type="SUPFAM" id="SSF53335">
    <property type="entry name" value="S-adenosyl-L-methionine-dependent methyltransferases"/>
    <property type="match status" value="1"/>
</dbReference>
<keyword evidence="1" id="KW-0808">Transferase</keyword>
<protein>
    <submittedName>
        <fullName evidence="1">D12 class N6 adenine-specific DNA methyltransferase</fullName>
    </submittedName>
</protein>
<dbReference type="Gene3D" id="3.40.50.150">
    <property type="entry name" value="Vaccinia Virus protein VP39"/>
    <property type="match status" value="1"/>
</dbReference>
<gene>
    <name evidence="1" type="ORF">U14_04028</name>
</gene>
<proteinExistence type="predicted"/>
<dbReference type="EMBL" id="DF820459">
    <property type="protein sequence ID" value="GAK52771.1"/>
    <property type="molecule type" value="Genomic_DNA"/>
</dbReference>
<name>A0A0S6W3X9_9BACT</name>
<dbReference type="Proteomes" id="UP000030700">
    <property type="component" value="Unassembled WGS sequence"/>
</dbReference>
<dbReference type="GO" id="GO:0008168">
    <property type="term" value="F:methyltransferase activity"/>
    <property type="evidence" value="ECO:0007669"/>
    <property type="project" value="UniProtKB-KW"/>
</dbReference>
<dbReference type="AlphaFoldDB" id="A0A0S6W3X9"/>
<sequence>MFVDPPYTAGHGKRAGARLYDHADINHQELFALMSAVNGAFLMTYDGASDIRELAAQYGFETQTIAMKNTHHAEMTELLIGRDLLWLKEGDR</sequence>
<organism evidence="1">
    <name type="scientific">Candidatus Moduliflexus flocculans</name>
    <dbReference type="NCBI Taxonomy" id="1499966"/>
    <lineage>
        <taxon>Bacteria</taxon>
        <taxon>Candidatus Moduliflexota</taxon>
        <taxon>Candidatus Moduliflexia</taxon>
        <taxon>Candidatus Moduliflexales</taxon>
        <taxon>Candidatus Moduliflexaceae</taxon>
    </lineage>
</organism>
<evidence type="ECO:0000313" key="2">
    <source>
        <dbReference type="Proteomes" id="UP000030700"/>
    </source>
</evidence>
<keyword evidence="2" id="KW-1185">Reference proteome</keyword>
<dbReference type="HOGENOM" id="CLU_2407296_0_0_0"/>
<dbReference type="InterPro" id="IPR029063">
    <property type="entry name" value="SAM-dependent_MTases_sf"/>
</dbReference>
<keyword evidence="1" id="KW-0489">Methyltransferase</keyword>
<dbReference type="GO" id="GO:0032259">
    <property type="term" value="P:methylation"/>
    <property type="evidence" value="ECO:0007669"/>
    <property type="project" value="UniProtKB-KW"/>
</dbReference>